<gene>
    <name evidence="9" type="ORF">CC80DRAFT_543552</name>
</gene>
<evidence type="ECO:0000256" key="5">
    <source>
        <dbReference type="ARBA" id="ARBA00038359"/>
    </source>
</evidence>
<feature type="transmembrane region" description="Helical" evidence="6">
    <location>
        <begin position="142"/>
        <end position="169"/>
    </location>
</feature>
<dbReference type="OrthoDB" id="2496787at2759"/>
<keyword evidence="10" id="KW-1185">Reference proteome</keyword>
<evidence type="ECO:0000256" key="6">
    <source>
        <dbReference type="SAM" id="Phobius"/>
    </source>
</evidence>
<feature type="transmembrane region" description="Helical" evidence="6">
    <location>
        <begin position="42"/>
        <end position="62"/>
    </location>
</feature>
<feature type="signal peptide" evidence="7">
    <location>
        <begin position="1"/>
        <end position="25"/>
    </location>
</feature>
<dbReference type="InterPro" id="IPR052337">
    <property type="entry name" value="SAT4-like"/>
</dbReference>
<reference evidence="9" key="1">
    <citation type="journal article" date="2020" name="Stud. Mycol.">
        <title>101 Dothideomycetes genomes: a test case for predicting lifestyles and emergence of pathogens.</title>
        <authorList>
            <person name="Haridas S."/>
            <person name="Albert R."/>
            <person name="Binder M."/>
            <person name="Bloem J."/>
            <person name="Labutti K."/>
            <person name="Salamov A."/>
            <person name="Andreopoulos B."/>
            <person name="Baker S."/>
            <person name="Barry K."/>
            <person name="Bills G."/>
            <person name="Bluhm B."/>
            <person name="Cannon C."/>
            <person name="Castanera R."/>
            <person name="Culley D."/>
            <person name="Daum C."/>
            <person name="Ezra D."/>
            <person name="Gonzalez J."/>
            <person name="Henrissat B."/>
            <person name="Kuo A."/>
            <person name="Liang C."/>
            <person name="Lipzen A."/>
            <person name="Lutzoni F."/>
            <person name="Magnuson J."/>
            <person name="Mondo S."/>
            <person name="Nolan M."/>
            <person name="Ohm R."/>
            <person name="Pangilinan J."/>
            <person name="Park H.-J."/>
            <person name="Ramirez L."/>
            <person name="Alfaro M."/>
            <person name="Sun H."/>
            <person name="Tritt A."/>
            <person name="Yoshinaga Y."/>
            <person name="Zwiers L.-H."/>
            <person name="Turgeon B."/>
            <person name="Goodwin S."/>
            <person name="Spatafora J."/>
            <person name="Crous P."/>
            <person name="Grigoriev I."/>
        </authorList>
    </citation>
    <scope>NUCLEOTIDE SEQUENCE</scope>
    <source>
        <strain evidence="9">CBS 675.92</strain>
    </source>
</reference>
<feature type="chain" id="PRO_5025450378" description="Rhodopsin domain-containing protein" evidence="7">
    <location>
        <begin position="26"/>
        <end position="350"/>
    </location>
</feature>
<proteinExistence type="inferred from homology"/>
<comment type="similarity">
    <text evidence="5">Belongs to the SAT4 family.</text>
</comment>
<accession>A0A6A5U946</accession>
<evidence type="ECO:0000313" key="10">
    <source>
        <dbReference type="Proteomes" id="UP000800035"/>
    </source>
</evidence>
<evidence type="ECO:0000256" key="1">
    <source>
        <dbReference type="ARBA" id="ARBA00004141"/>
    </source>
</evidence>
<feature type="domain" description="Rhodopsin" evidence="8">
    <location>
        <begin position="34"/>
        <end position="290"/>
    </location>
</feature>
<keyword evidence="2 6" id="KW-0812">Transmembrane</keyword>
<dbReference type="Proteomes" id="UP000800035">
    <property type="component" value="Unassembled WGS sequence"/>
</dbReference>
<dbReference type="AlphaFoldDB" id="A0A6A5U946"/>
<dbReference type="GO" id="GO:0016020">
    <property type="term" value="C:membrane"/>
    <property type="evidence" value="ECO:0007669"/>
    <property type="project" value="UniProtKB-SubCell"/>
</dbReference>
<comment type="subcellular location">
    <subcellularLocation>
        <location evidence="1">Membrane</location>
        <topology evidence="1">Multi-pass membrane protein</topology>
    </subcellularLocation>
</comment>
<dbReference type="PANTHER" id="PTHR33048:SF160">
    <property type="entry name" value="SAT4 FAMILY MEMBRANE PROTEIN"/>
    <property type="match status" value="1"/>
</dbReference>
<keyword evidence="3 6" id="KW-1133">Transmembrane helix</keyword>
<feature type="transmembrane region" description="Helical" evidence="6">
    <location>
        <begin position="109"/>
        <end position="130"/>
    </location>
</feature>
<evidence type="ECO:0000256" key="3">
    <source>
        <dbReference type="ARBA" id="ARBA00022989"/>
    </source>
</evidence>
<evidence type="ECO:0000256" key="2">
    <source>
        <dbReference type="ARBA" id="ARBA00022692"/>
    </source>
</evidence>
<feature type="transmembrane region" description="Helical" evidence="6">
    <location>
        <begin position="189"/>
        <end position="214"/>
    </location>
</feature>
<evidence type="ECO:0000256" key="7">
    <source>
        <dbReference type="SAM" id="SignalP"/>
    </source>
</evidence>
<keyword evidence="4 6" id="KW-0472">Membrane</keyword>
<protein>
    <recommendedName>
        <fullName evidence="8">Rhodopsin domain-containing protein</fullName>
    </recommendedName>
</protein>
<organism evidence="9 10">
    <name type="scientific">Byssothecium circinans</name>
    <dbReference type="NCBI Taxonomy" id="147558"/>
    <lineage>
        <taxon>Eukaryota</taxon>
        <taxon>Fungi</taxon>
        <taxon>Dikarya</taxon>
        <taxon>Ascomycota</taxon>
        <taxon>Pezizomycotina</taxon>
        <taxon>Dothideomycetes</taxon>
        <taxon>Pleosporomycetidae</taxon>
        <taxon>Pleosporales</taxon>
        <taxon>Massarineae</taxon>
        <taxon>Massarinaceae</taxon>
        <taxon>Byssothecium</taxon>
    </lineage>
</organism>
<keyword evidence="7" id="KW-0732">Signal</keyword>
<evidence type="ECO:0000313" key="9">
    <source>
        <dbReference type="EMBL" id="KAF1961194.1"/>
    </source>
</evidence>
<feature type="transmembrane region" description="Helical" evidence="6">
    <location>
        <begin position="226"/>
        <end position="248"/>
    </location>
</feature>
<dbReference type="InterPro" id="IPR049326">
    <property type="entry name" value="Rhodopsin_dom_fungi"/>
</dbReference>
<name>A0A6A5U946_9PLEO</name>
<evidence type="ECO:0000256" key="4">
    <source>
        <dbReference type="ARBA" id="ARBA00023136"/>
    </source>
</evidence>
<dbReference type="Pfam" id="PF20684">
    <property type="entry name" value="Fung_rhodopsin"/>
    <property type="match status" value="1"/>
</dbReference>
<sequence length="350" mass="38614">MYVLVRHGVLLLVVSVCDQFRACGAEDGDEVLSDEGAGWDDYFMIVAWLIFIPYTVFGFMTAQYGTGAHQYNISFTSAFDALKVPPPAPPPPPFSSPAHRGQTNSPPQWSYIMIVSYIPLILTLKISILLQLQRIFCPQNIGIISLVVRIMIPFHALIYAVALGMSIGLYNPVEKFWHPYLEGKCTDKIVAYTIHAACSVPSDFAILVIPIVKIWGLQFVTGGRKVALTGIFAAGLLACVCSIMRLYYTTRLFNNQDYTYAMATVSMWSVAEIASGMTCACLPSIPPLIKHFAPKVKGLYGTLTTKRQTAPDSFVKLEGAHSSQDKIYKDVQLDVRSLYVKGDDRSSSSV</sequence>
<dbReference type="PANTHER" id="PTHR33048">
    <property type="entry name" value="PTH11-LIKE INTEGRAL MEMBRANE PROTEIN (AFU_ORTHOLOGUE AFUA_5G11245)"/>
    <property type="match status" value="1"/>
</dbReference>
<evidence type="ECO:0000259" key="8">
    <source>
        <dbReference type="Pfam" id="PF20684"/>
    </source>
</evidence>
<dbReference type="EMBL" id="ML976981">
    <property type="protein sequence ID" value="KAF1961194.1"/>
    <property type="molecule type" value="Genomic_DNA"/>
</dbReference>